<dbReference type="AlphaFoldDB" id="A0A1M5DD02"/>
<keyword evidence="7" id="KW-0653">Protein transport</keyword>
<comment type="similarity">
    <text evidence="2 7">Belongs to the ExbD/TolR family.</text>
</comment>
<keyword evidence="6 8" id="KW-0472">Membrane</keyword>
<dbReference type="InterPro" id="IPR003400">
    <property type="entry name" value="ExbD"/>
</dbReference>
<evidence type="ECO:0000256" key="1">
    <source>
        <dbReference type="ARBA" id="ARBA00004162"/>
    </source>
</evidence>
<dbReference type="Pfam" id="PF02472">
    <property type="entry name" value="ExbD"/>
    <property type="match status" value="1"/>
</dbReference>
<proteinExistence type="inferred from homology"/>
<accession>A0A1M5DD02</accession>
<evidence type="ECO:0000256" key="5">
    <source>
        <dbReference type="ARBA" id="ARBA00022989"/>
    </source>
</evidence>
<dbReference type="PANTHER" id="PTHR30558">
    <property type="entry name" value="EXBD MEMBRANE COMPONENT OF PMF-DRIVEN MACROMOLECULE IMPORT SYSTEM"/>
    <property type="match status" value="1"/>
</dbReference>
<organism evidence="9 10">
    <name type="scientific">Dysgonomonas macrotermitis</name>
    <dbReference type="NCBI Taxonomy" id="1346286"/>
    <lineage>
        <taxon>Bacteria</taxon>
        <taxon>Pseudomonadati</taxon>
        <taxon>Bacteroidota</taxon>
        <taxon>Bacteroidia</taxon>
        <taxon>Bacteroidales</taxon>
        <taxon>Dysgonomonadaceae</taxon>
        <taxon>Dysgonomonas</taxon>
    </lineage>
</organism>
<dbReference type="STRING" id="1346286.SAMN05444362_108158"/>
<keyword evidence="3" id="KW-1003">Cell membrane</keyword>
<dbReference type="RefSeq" id="WP_062177931.1">
    <property type="nucleotide sequence ID" value="NZ_BBXL01000004.1"/>
</dbReference>
<dbReference type="GO" id="GO:0005886">
    <property type="term" value="C:plasma membrane"/>
    <property type="evidence" value="ECO:0007669"/>
    <property type="project" value="UniProtKB-SubCell"/>
</dbReference>
<dbReference type="Proteomes" id="UP000184480">
    <property type="component" value="Unassembled WGS sequence"/>
</dbReference>
<keyword evidence="7" id="KW-0813">Transport</keyword>
<evidence type="ECO:0000256" key="8">
    <source>
        <dbReference type="SAM" id="Phobius"/>
    </source>
</evidence>
<protein>
    <submittedName>
        <fullName evidence="9">Biopolymer transport protein ExbD</fullName>
    </submittedName>
</protein>
<dbReference type="Gene3D" id="3.30.420.270">
    <property type="match status" value="1"/>
</dbReference>
<dbReference type="GO" id="GO:0015031">
    <property type="term" value="P:protein transport"/>
    <property type="evidence" value="ECO:0007669"/>
    <property type="project" value="UniProtKB-KW"/>
</dbReference>
<feature type="transmembrane region" description="Helical" evidence="8">
    <location>
        <begin position="21"/>
        <end position="45"/>
    </location>
</feature>
<dbReference type="OrthoDB" id="9793581at2"/>
<evidence type="ECO:0000313" key="10">
    <source>
        <dbReference type="Proteomes" id="UP000184480"/>
    </source>
</evidence>
<evidence type="ECO:0000256" key="3">
    <source>
        <dbReference type="ARBA" id="ARBA00022475"/>
    </source>
</evidence>
<dbReference type="GO" id="GO:0022857">
    <property type="term" value="F:transmembrane transporter activity"/>
    <property type="evidence" value="ECO:0007669"/>
    <property type="project" value="InterPro"/>
</dbReference>
<keyword evidence="4 7" id="KW-0812">Transmembrane</keyword>
<evidence type="ECO:0000256" key="4">
    <source>
        <dbReference type="ARBA" id="ARBA00022692"/>
    </source>
</evidence>
<gene>
    <name evidence="9" type="ORF">SAMN05444362_108158</name>
</gene>
<name>A0A1M5DD02_9BACT</name>
<keyword evidence="10" id="KW-1185">Reference proteome</keyword>
<reference evidence="10" key="1">
    <citation type="submission" date="2016-11" db="EMBL/GenBank/DDBJ databases">
        <authorList>
            <person name="Varghese N."/>
            <person name="Submissions S."/>
        </authorList>
    </citation>
    <scope>NUCLEOTIDE SEQUENCE [LARGE SCALE GENOMIC DNA]</scope>
    <source>
        <strain evidence="10">DSM 27370</strain>
    </source>
</reference>
<evidence type="ECO:0000256" key="2">
    <source>
        <dbReference type="ARBA" id="ARBA00005811"/>
    </source>
</evidence>
<comment type="subcellular location">
    <subcellularLocation>
        <location evidence="1">Cell membrane</location>
        <topology evidence="1">Single-pass membrane protein</topology>
    </subcellularLocation>
    <subcellularLocation>
        <location evidence="7">Cell membrane</location>
        <topology evidence="7">Single-pass type II membrane protein</topology>
    </subcellularLocation>
</comment>
<evidence type="ECO:0000256" key="6">
    <source>
        <dbReference type="ARBA" id="ARBA00023136"/>
    </source>
</evidence>
<evidence type="ECO:0000313" key="9">
    <source>
        <dbReference type="EMBL" id="SHF64958.1"/>
    </source>
</evidence>
<keyword evidence="5 8" id="KW-1133">Transmembrane helix</keyword>
<evidence type="ECO:0000256" key="7">
    <source>
        <dbReference type="RuleBase" id="RU003879"/>
    </source>
</evidence>
<dbReference type="EMBL" id="FQUC01000008">
    <property type="protein sequence ID" value="SHF64958.1"/>
    <property type="molecule type" value="Genomic_DNA"/>
</dbReference>
<sequence>MKIERRKNRAAEVYTASLNDIMFFLLLFFLIVSTMVTPAAIRVLLPNSSTAEKVATKKNITLIITSDLQYYVNDSPVTFEGLEPALIAAIGERQEGDDINVLLQADKMLNLQDIVNVIDIGNKLRVKMVLFTEKNN</sequence>
<dbReference type="PANTHER" id="PTHR30558:SF7">
    <property type="entry name" value="TOL-PAL SYSTEM PROTEIN TOLR"/>
    <property type="match status" value="1"/>
</dbReference>